<accession>A0AAV3QVS6</accession>
<keyword evidence="3" id="KW-1185">Reference proteome</keyword>
<keyword evidence="2" id="KW-0548">Nucleotidyltransferase</keyword>
<reference evidence="2 3" key="1">
    <citation type="submission" date="2024-01" db="EMBL/GenBank/DDBJ databases">
        <title>The complete chloroplast genome sequence of Lithospermum erythrorhizon: insights into the phylogenetic relationship among Boraginaceae species and the maternal lineages of purple gromwells.</title>
        <authorList>
            <person name="Okada T."/>
            <person name="Watanabe K."/>
        </authorList>
    </citation>
    <scope>NUCLEOTIDE SEQUENCE [LARGE SCALE GENOMIC DNA]</scope>
</reference>
<dbReference type="AlphaFoldDB" id="A0AAV3QVS6"/>
<evidence type="ECO:0000259" key="1">
    <source>
        <dbReference type="Pfam" id="PF13966"/>
    </source>
</evidence>
<evidence type="ECO:0000313" key="3">
    <source>
        <dbReference type="Proteomes" id="UP001454036"/>
    </source>
</evidence>
<sequence length="320" mass="37762">MFADDMFIMSSIDEVSLQCIKSVLKEFGELAGLVPNMEKSNIFVARGNVEVAKNLSRFMNIPIGILSLRYLGVPLTANKMSRNNCKVLVDKITERLQGRKVKLLSYVGKVQLICSMLQGITQYWASIILVLKSVWDDINALMSAFLWSKEEGQRYKANIKWQDVYRPNKKDTILVKWVNIVSLKGKSIWAYTKASKDSWVWKFIWKHREWLYQFVENKMWRWRIYKTLVEPGRKKRCAKVVWFRHNVPRHSFILWLLVLGRVETRDRVVKSKNGCELKCLFCDENESRNHVFFQCDFSGNLQKMLLKVTTVAIVYWLWRE</sequence>
<dbReference type="Pfam" id="PF13966">
    <property type="entry name" value="zf-RVT"/>
    <property type="match status" value="1"/>
</dbReference>
<feature type="domain" description="Reverse transcriptase zinc-binding" evidence="1">
    <location>
        <begin position="224"/>
        <end position="299"/>
    </location>
</feature>
<organism evidence="2 3">
    <name type="scientific">Lithospermum erythrorhizon</name>
    <name type="common">Purple gromwell</name>
    <name type="synonym">Lithospermum officinale var. erythrorhizon</name>
    <dbReference type="NCBI Taxonomy" id="34254"/>
    <lineage>
        <taxon>Eukaryota</taxon>
        <taxon>Viridiplantae</taxon>
        <taxon>Streptophyta</taxon>
        <taxon>Embryophyta</taxon>
        <taxon>Tracheophyta</taxon>
        <taxon>Spermatophyta</taxon>
        <taxon>Magnoliopsida</taxon>
        <taxon>eudicotyledons</taxon>
        <taxon>Gunneridae</taxon>
        <taxon>Pentapetalae</taxon>
        <taxon>asterids</taxon>
        <taxon>lamiids</taxon>
        <taxon>Boraginales</taxon>
        <taxon>Boraginaceae</taxon>
        <taxon>Boraginoideae</taxon>
        <taxon>Lithospermeae</taxon>
        <taxon>Lithospermum</taxon>
    </lineage>
</organism>
<dbReference type="GO" id="GO:0003964">
    <property type="term" value="F:RNA-directed DNA polymerase activity"/>
    <property type="evidence" value="ECO:0007669"/>
    <property type="project" value="UniProtKB-KW"/>
</dbReference>
<gene>
    <name evidence="2" type="ORF">LIER_22980</name>
</gene>
<keyword evidence="2" id="KW-0808">Transferase</keyword>
<dbReference type="PANTHER" id="PTHR33116:SF84">
    <property type="entry name" value="RNA-DIRECTED DNA POLYMERASE"/>
    <property type="match status" value="1"/>
</dbReference>
<dbReference type="EMBL" id="BAABME010006385">
    <property type="protein sequence ID" value="GAA0168214.1"/>
    <property type="molecule type" value="Genomic_DNA"/>
</dbReference>
<protein>
    <submittedName>
        <fullName evidence="2">Reverse transcriptase</fullName>
    </submittedName>
</protein>
<dbReference type="Proteomes" id="UP001454036">
    <property type="component" value="Unassembled WGS sequence"/>
</dbReference>
<evidence type="ECO:0000313" key="2">
    <source>
        <dbReference type="EMBL" id="GAA0168214.1"/>
    </source>
</evidence>
<name>A0AAV3QVS6_LITER</name>
<dbReference type="InterPro" id="IPR026960">
    <property type="entry name" value="RVT-Znf"/>
</dbReference>
<proteinExistence type="predicted"/>
<keyword evidence="2" id="KW-0695">RNA-directed DNA polymerase</keyword>
<dbReference type="PANTHER" id="PTHR33116">
    <property type="entry name" value="REVERSE TRANSCRIPTASE ZINC-BINDING DOMAIN-CONTAINING PROTEIN-RELATED-RELATED"/>
    <property type="match status" value="1"/>
</dbReference>
<comment type="caution">
    <text evidence="2">The sequence shown here is derived from an EMBL/GenBank/DDBJ whole genome shotgun (WGS) entry which is preliminary data.</text>
</comment>